<organism evidence="1 2">
    <name type="scientific">Chryseobacterium soli</name>
    <dbReference type="NCBI Taxonomy" id="445961"/>
    <lineage>
        <taxon>Bacteria</taxon>
        <taxon>Pseudomonadati</taxon>
        <taxon>Bacteroidota</taxon>
        <taxon>Flavobacteriia</taxon>
        <taxon>Flavobacteriales</taxon>
        <taxon>Weeksellaceae</taxon>
        <taxon>Chryseobacterium group</taxon>
        <taxon>Chryseobacterium</taxon>
    </lineage>
</organism>
<dbReference type="Proteomes" id="UP000028705">
    <property type="component" value="Unassembled WGS sequence"/>
</dbReference>
<sequence>MYKNFFLFFISFLVLHSCTINSEIVYHKDAASTSVTDVDIREFMAEMRAMTPDSLQQKEFTDLDKIPTVWTNLYELEKKEMKLKTNDPDSIRIMKKIFLKSSKENNHPAGFALKLEHFTKADFKSLKEFMKQEKLPLEQNLFNDWDGKTLTIDTRDFNLKNIQKALDSKTSPEEKLDEESGKTEGMMMMFFKKVGTTLKFENKIKSITGKHDWLKQIDDHSVRIEYDLKALYDKEAKYKNADQKIIIVTE</sequence>
<accession>A0A086ACX4</accession>
<dbReference type="EMBL" id="JPRH01000001">
    <property type="protein sequence ID" value="KFF14538.1"/>
    <property type="molecule type" value="Genomic_DNA"/>
</dbReference>
<dbReference type="AlphaFoldDB" id="A0A086ACX4"/>
<gene>
    <name evidence="1" type="ORF">IW15_03645</name>
</gene>
<proteinExistence type="predicted"/>
<reference evidence="1 2" key="1">
    <citation type="submission" date="2014-07" db="EMBL/GenBank/DDBJ databases">
        <title>Genome of Chryseobacterium soli DSM 19298.</title>
        <authorList>
            <person name="Stropko S.J."/>
            <person name="Pipes S.E."/>
            <person name="Newman J."/>
        </authorList>
    </citation>
    <scope>NUCLEOTIDE SEQUENCE [LARGE SCALE GENOMIC DNA]</scope>
    <source>
        <strain evidence="1 2">DSM 19298</strain>
    </source>
</reference>
<evidence type="ECO:0000313" key="2">
    <source>
        <dbReference type="Proteomes" id="UP000028705"/>
    </source>
</evidence>
<name>A0A086ACX4_9FLAO</name>
<dbReference type="OrthoDB" id="1241134at2"/>
<evidence type="ECO:0000313" key="1">
    <source>
        <dbReference type="EMBL" id="KFF14538.1"/>
    </source>
</evidence>
<dbReference type="eggNOG" id="ENOG50343UG">
    <property type="taxonomic scope" value="Bacteria"/>
</dbReference>
<dbReference type="STRING" id="445961.IW15_03645"/>
<comment type="caution">
    <text evidence="1">The sequence shown here is derived from an EMBL/GenBank/DDBJ whole genome shotgun (WGS) entry which is preliminary data.</text>
</comment>
<keyword evidence="2" id="KW-1185">Reference proteome</keyword>
<protein>
    <submittedName>
        <fullName evidence="1">Uncharacterized protein</fullName>
    </submittedName>
</protein>
<dbReference type="RefSeq" id="WP_034709322.1">
    <property type="nucleotide sequence ID" value="NZ_JPRH01000001.1"/>
</dbReference>